<keyword evidence="7" id="KW-1185">Reference proteome</keyword>
<dbReference type="InterPro" id="IPR008927">
    <property type="entry name" value="6-PGluconate_DH-like_C_sf"/>
</dbReference>
<keyword evidence="3" id="KW-0520">NAD</keyword>
<evidence type="ECO:0000313" key="7">
    <source>
        <dbReference type="Proteomes" id="UP001500621"/>
    </source>
</evidence>
<dbReference type="Pfam" id="PF03446">
    <property type="entry name" value="NAD_binding_2"/>
    <property type="match status" value="1"/>
</dbReference>
<dbReference type="Proteomes" id="UP001500621">
    <property type="component" value="Unassembled WGS sequence"/>
</dbReference>
<organism evidence="6 7">
    <name type="scientific">Nocardioides nanhaiensis</name>
    <dbReference type="NCBI Taxonomy" id="1476871"/>
    <lineage>
        <taxon>Bacteria</taxon>
        <taxon>Bacillati</taxon>
        <taxon>Actinomycetota</taxon>
        <taxon>Actinomycetes</taxon>
        <taxon>Propionibacteriales</taxon>
        <taxon>Nocardioidaceae</taxon>
        <taxon>Nocardioides</taxon>
    </lineage>
</organism>
<dbReference type="Gene3D" id="3.40.50.720">
    <property type="entry name" value="NAD(P)-binding Rossmann-like Domain"/>
    <property type="match status" value="1"/>
</dbReference>
<keyword evidence="2" id="KW-0560">Oxidoreductase</keyword>
<feature type="domain" description="3-hydroxyisobutyrate dehydrogenase-like NAD-binding" evidence="5">
    <location>
        <begin position="175"/>
        <end position="297"/>
    </location>
</feature>
<evidence type="ECO:0000259" key="5">
    <source>
        <dbReference type="Pfam" id="PF14833"/>
    </source>
</evidence>
<dbReference type="SUPFAM" id="SSF51735">
    <property type="entry name" value="NAD(P)-binding Rossmann-fold domains"/>
    <property type="match status" value="1"/>
</dbReference>
<evidence type="ECO:0000259" key="4">
    <source>
        <dbReference type="Pfam" id="PF03446"/>
    </source>
</evidence>
<evidence type="ECO:0000313" key="6">
    <source>
        <dbReference type="EMBL" id="GAA4672831.1"/>
    </source>
</evidence>
<dbReference type="Pfam" id="PF14833">
    <property type="entry name" value="NAD_binding_11"/>
    <property type="match status" value="1"/>
</dbReference>
<dbReference type="RefSeq" id="WP_345262727.1">
    <property type="nucleotide sequence ID" value="NZ_BAABIM010000001.1"/>
</dbReference>
<comment type="similarity">
    <text evidence="1">Belongs to the HIBADH-related family.</text>
</comment>
<proteinExistence type="inferred from homology"/>
<evidence type="ECO:0000256" key="3">
    <source>
        <dbReference type="ARBA" id="ARBA00023027"/>
    </source>
</evidence>
<dbReference type="InterPro" id="IPR036291">
    <property type="entry name" value="NAD(P)-bd_dom_sf"/>
</dbReference>
<dbReference type="SUPFAM" id="SSF48179">
    <property type="entry name" value="6-phosphogluconate dehydrogenase C-terminal domain-like"/>
    <property type="match status" value="1"/>
</dbReference>
<dbReference type="Gene3D" id="1.10.1040.10">
    <property type="entry name" value="N-(1-d-carboxylethyl)-l-norvaline Dehydrogenase, domain 2"/>
    <property type="match status" value="1"/>
</dbReference>
<protein>
    <submittedName>
        <fullName evidence="6">NAD(P)-dependent oxidoreductase</fullName>
    </submittedName>
</protein>
<dbReference type="PIRSF" id="PIRSF000103">
    <property type="entry name" value="HIBADH"/>
    <property type="match status" value="1"/>
</dbReference>
<comment type="caution">
    <text evidence="6">The sequence shown here is derived from an EMBL/GenBank/DDBJ whole genome shotgun (WGS) entry which is preliminary data.</text>
</comment>
<reference evidence="7" key="1">
    <citation type="journal article" date="2019" name="Int. J. Syst. Evol. Microbiol.">
        <title>The Global Catalogue of Microorganisms (GCM) 10K type strain sequencing project: providing services to taxonomists for standard genome sequencing and annotation.</title>
        <authorList>
            <consortium name="The Broad Institute Genomics Platform"/>
            <consortium name="The Broad Institute Genome Sequencing Center for Infectious Disease"/>
            <person name="Wu L."/>
            <person name="Ma J."/>
        </authorList>
    </citation>
    <scope>NUCLEOTIDE SEQUENCE [LARGE SCALE GENOMIC DNA]</scope>
    <source>
        <strain evidence="7">JCM 18127</strain>
    </source>
</reference>
<dbReference type="InterPro" id="IPR013328">
    <property type="entry name" value="6PGD_dom2"/>
</dbReference>
<name>A0ABP8VWJ6_9ACTN</name>
<sequence>MTSAVESTDLGPAGMAIGVVGLGAMGLRLATGLVDAGAQVTAVDPSPEAATRAGEAGVTVVPAAADLAGCEVVVLSLPTPRLVLDVVTQLADAAAAAGAHLTVLDTSTVGPADARAAAEVAAARGQVYADTPILGRPESVGRWTFPVGGSAETVALAQRVLAPVAGLVEGVGDVGAASATKVLNNLMLGTINAVTAELLVLADAAGLDPGRWVDLVVGSGAASVSPLFRDVAARAVDGDFEPTFTVQLMHKDNSLALDLADQLRVPMITGTAAQHLNTMALSAGHGAEDSIAVVKVLQTITGRDVRRHAHRTT</sequence>
<accession>A0ABP8VWJ6</accession>
<gene>
    <name evidence="6" type="ORF">GCM10023226_07200</name>
</gene>
<dbReference type="InterPro" id="IPR006115">
    <property type="entry name" value="6PGDH_NADP-bd"/>
</dbReference>
<evidence type="ECO:0000256" key="1">
    <source>
        <dbReference type="ARBA" id="ARBA00009080"/>
    </source>
</evidence>
<evidence type="ECO:0000256" key="2">
    <source>
        <dbReference type="ARBA" id="ARBA00023002"/>
    </source>
</evidence>
<dbReference type="InterPro" id="IPR015815">
    <property type="entry name" value="HIBADH-related"/>
</dbReference>
<dbReference type="PANTHER" id="PTHR22981:SF7">
    <property type="entry name" value="3-HYDROXYISOBUTYRATE DEHYDROGENASE, MITOCHONDRIAL"/>
    <property type="match status" value="1"/>
</dbReference>
<dbReference type="PANTHER" id="PTHR22981">
    <property type="entry name" value="3-HYDROXYISOBUTYRATE DEHYDROGENASE-RELATED"/>
    <property type="match status" value="1"/>
</dbReference>
<feature type="domain" description="6-phosphogluconate dehydrogenase NADP-binding" evidence="4">
    <location>
        <begin position="17"/>
        <end position="167"/>
    </location>
</feature>
<dbReference type="InterPro" id="IPR029154">
    <property type="entry name" value="HIBADH-like_NADP-bd"/>
</dbReference>
<dbReference type="EMBL" id="BAABIM010000001">
    <property type="protein sequence ID" value="GAA4672831.1"/>
    <property type="molecule type" value="Genomic_DNA"/>
</dbReference>